<organism evidence="1 2">
    <name type="scientific">Portunus trituberculatus</name>
    <name type="common">Swimming crab</name>
    <name type="synonym">Neptunus trituberculatus</name>
    <dbReference type="NCBI Taxonomy" id="210409"/>
    <lineage>
        <taxon>Eukaryota</taxon>
        <taxon>Metazoa</taxon>
        <taxon>Ecdysozoa</taxon>
        <taxon>Arthropoda</taxon>
        <taxon>Crustacea</taxon>
        <taxon>Multicrustacea</taxon>
        <taxon>Malacostraca</taxon>
        <taxon>Eumalacostraca</taxon>
        <taxon>Eucarida</taxon>
        <taxon>Decapoda</taxon>
        <taxon>Pleocyemata</taxon>
        <taxon>Brachyura</taxon>
        <taxon>Eubrachyura</taxon>
        <taxon>Portunoidea</taxon>
        <taxon>Portunidae</taxon>
        <taxon>Portuninae</taxon>
        <taxon>Portunus</taxon>
    </lineage>
</organism>
<dbReference type="AlphaFoldDB" id="A0A5B7FA81"/>
<keyword evidence="2" id="KW-1185">Reference proteome</keyword>
<protein>
    <submittedName>
        <fullName evidence="1">Uncharacterized protein</fullName>
    </submittedName>
</protein>
<evidence type="ECO:0000313" key="2">
    <source>
        <dbReference type="Proteomes" id="UP000324222"/>
    </source>
</evidence>
<dbReference type="EMBL" id="VSRR010006323">
    <property type="protein sequence ID" value="MPC44520.1"/>
    <property type="molecule type" value="Genomic_DNA"/>
</dbReference>
<proteinExistence type="predicted"/>
<reference evidence="1 2" key="1">
    <citation type="submission" date="2019-05" db="EMBL/GenBank/DDBJ databases">
        <title>Another draft genome of Portunus trituberculatus and its Hox gene families provides insights of decapod evolution.</title>
        <authorList>
            <person name="Jeong J.-H."/>
            <person name="Song I."/>
            <person name="Kim S."/>
            <person name="Choi T."/>
            <person name="Kim D."/>
            <person name="Ryu S."/>
            <person name="Kim W."/>
        </authorList>
    </citation>
    <scope>NUCLEOTIDE SEQUENCE [LARGE SCALE GENOMIC DNA]</scope>
    <source>
        <tissue evidence="1">Muscle</tissue>
    </source>
</reference>
<evidence type="ECO:0000313" key="1">
    <source>
        <dbReference type="EMBL" id="MPC44520.1"/>
    </source>
</evidence>
<name>A0A5B7FA81_PORTR</name>
<sequence length="159" mass="18099">MDSTNNWEAPAVAKICLPRCVPTATLTLDPIRIRGSRYKMDPVLGVSTRPEWCEHVWESWRVWEGGLFLGNFAFIPRTFSFVSKARVAKPSFPIPPLIQWRNCCSTSGYLSVLFTMRQAGLMTTVPHRTQKKMYFALPPNLYLPLQARLVMDSTVHLGI</sequence>
<accession>A0A5B7FA81</accession>
<gene>
    <name evidence="1" type="ORF">E2C01_038193</name>
</gene>
<comment type="caution">
    <text evidence="1">The sequence shown here is derived from an EMBL/GenBank/DDBJ whole genome shotgun (WGS) entry which is preliminary data.</text>
</comment>
<dbReference type="Proteomes" id="UP000324222">
    <property type="component" value="Unassembled WGS sequence"/>
</dbReference>